<organism evidence="1 2">
    <name type="scientific">Symbiodinium microadriaticum</name>
    <name type="common">Dinoflagellate</name>
    <name type="synonym">Zooxanthella microadriatica</name>
    <dbReference type="NCBI Taxonomy" id="2951"/>
    <lineage>
        <taxon>Eukaryota</taxon>
        <taxon>Sar</taxon>
        <taxon>Alveolata</taxon>
        <taxon>Dinophyceae</taxon>
        <taxon>Suessiales</taxon>
        <taxon>Symbiodiniaceae</taxon>
        <taxon>Symbiodinium</taxon>
    </lineage>
</organism>
<dbReference type="EMBL" id="LSRX01000023">
    <property type="protein sequence ID" value="OLQ13769.1"/>
    <property type="molecule type" value="Genomic_DNA"/>
</dbReference>
<proteinExistence type="predicted"/>
<protein>
    <submittedName>
        <fullName evidence="1">Uncharacterized protein</fullName>
    </submittedName>
</protein>
<gene>
    <name evidence="1" type="ORF">AK812_SmicGene2139</name>
</gene>
<dbReference type="AlphaFoldDB" id="A0A1Q9F285"/>
<dbReference type="OrthoDB" id="413218at2759"/>
<evidence type="ECO:0000313" key="2">
    <source>
        <dbReference type="Proteomes" id="UP000186817"/>
    </source>
</evidence>
<name>A0A1Q9F285_SYMMI</name>
<reference evidence="1 2" key="1">
    <citation type="submission" date="2016-02" db="EMBL/GenBank/DDBJ databases">
        <title>Genome analysis of coral dinoflagellate symbionts highlights evolutionary adaptations to a symbiotic lifestyle.</title>
        <authorList>
            <person name="Aranda M."/>
            <person name="Li Y."/>
            <person name="Liew Y.J."/>
            <person name="Baumgarten S."/>
            <person name="Simakov O."/>
            <person name="Wilson M."/>
            <person name="Piel J."/>
            <person name="Ashoor H."/>
            <person name="Bougouffa S."/>
            <person name="Bajic V.B."/>
            <person name="Ryu T."/>
            <person name="Ravasi T."/>
            <person name="Bayer T."/>
            <person name="Micklem G."/>
            <person name="Kim H."/>
            <person name="Bhak J."/>
            <person name="Lajeunesse T.C."/>
            <person name="Voolstra C.R."/>
        </authorList>
    </citation>
    <scope>NUCLEOTIDE SEQUENCE [LARGE SCALE GENOMIC DNA]</scope>
    <source>
        <strain evidence="1 2">CCMP2467</strain>
    </source>
</reference>
<accession>A0A1Q9F285</accession>
<comment type="caution">
    <text evidence="1">The sequence shown here is derived from an EMBL/GenBank/DDBJ whole genome shotgun (WGS) entry which is preliminary data.</text>
</comment>
<evidence type="ECO:0000313" key="1">
    <source>
        <dbReference type="EMBL" id="OLQ13769.1"/>
    </source>
</evidence>
<dbReference type="Proteomes" id="UP000186817">
    <property type="component" value="Unassembled WGS sequence"/>
</dbReference>
<sequence>MAVAIQPPRLRWFGCLGDAMRILAKDLLGTVKLLGQVPEPLQEGLAWVACAGSVKAVGTTAAATPHLALSMATLSFDPVAWGALGIMLASSAIIAQRAEKYEQEDRQVARSASNVLLTSGVAQLCVCVVEAGYQMQPLALSLHISSPFLAARFLQDLLILPMWLRGIGAASLQPTVADRASKLSALGVICQTGAAIWADNFMVVGALLAPATLCISASSFQVLQRFKALPARRSEELQLSGILLSLYMLFSGFLEVLGISHAASEPQMLAEYAVLDVMAKVTSCFLLTKSLGTPSHRPGSEAALRQSEDRSSWGALRNALEEADRLRALEGDSPG</sequence>
<keyword evidence="2" id="KW-1185">Reference proteome</keyword>